<evidence type="ECO:0000313" key="1">
    <source>
        <dbReference type="EMBL" id="AOV61635.1"/>
    </source>
</evidence>
<dbReference type="OrthoDB" id="39764at10239"/>
<organism evidence="1 2">
    <name type="scientific">Synechococcus phage S-WAM1</name>
    <dbReference type="NCBI Taxonomy" id="1815521"/>
    <lineage>
        <taxon>Viruses</taxon>
        <taxon>Duplodnaviria</taxon>
        <taxon>Heunggongvirae</taxon>
        <taxon>Uroviricota</taxon>
        <taxon>Caudoviricetes</taxon>
        <taxon>Pantevenvirales</taxon>
        <taxon>Kyanoviridae</taxon>
        <taxon>Sokavirus</taxon>
        <taxon>Sokavirus swam1</taxon>
    </lineage>
</organism>
<name>A0A1D8KSI5_9CAUD</name>
<sequence length="60" mass="7012">MITIELEPEMAVSVMQALIAEQRGYTLDETCCPLRVKKIREVILQLDDKLEEHYKDFEAD</sequence>
<keyword evidence="2" id="KW-1185">Reference proteome</keyword>
<proteinExistence type="predicted"/>
<dbReference type="KEGG" id="vg:30310115"/>
<dbReference type="GeneID" id="30310115"/>
<dbReference type="RefSeq" id="YP_009325151.1">
    <property type="nucleotide sequence ID" value="NC_031944.1"/>
</dbReference>
<reference evidence="1 2" key="1">
    <citation type="journal article" date="2016" name="Virology">
        <title>The genomic content and context of auxiliary metabolic genes in marine cyanomyoviruses.</title>
        <authorList>
            <person name="Crummett L.T."/>
            <person name="Puxty R.J."/>
            <person name="Weihe C."/>
            <person name="Marston M.F."/>
            <person name="Martiny J.B."/>
        </authorList>
    </citation>
    <scope>NUCLEOTIDE SEQUENCE [LARGE SCALE GENOMIC DNA]</scope>
    <source>
        <strain evidence="1">0810PA09</strain>
    </source>
</reference>
<accession>A0A1D8KSI5</accession>
<protein>
    <submittedName>
        <fullName evidence="1">Uncharacterized protein</fullName>
    </submittedName>
</protein>
<dbReference type="Proteomes" id="UP000204364">
    <property type="component" value="Segment"/>
</dbReference>
<dbReference type="EMBL" id="KU686210">
    <property type="protein sequence ID" value="AOV61635.1"/>
    <property type="molecule type" value="Genomic_DNA"/>
</dbReference>
<gene>
    <name evidence="1" type="ORF">P090810_162</name>
</gene>
<evidence type="ECO:0000313" key="2">
    <source>
        <dbReference type="Proteomes" id="UP000204364"/>
    </source>
</evidence>